<feature type="transmembrane region" description="Helical" evidence="1">
    <location>
        <begin position="49"/>
        <end position="74"/>
    </location>
</feature>
<dbReference type="RefSeq" id="WP_126465581.1">
    <property type="nucleotide sequence ID" value="NZ_JAUSWF010000003.1"/>
</dbReference>
<evidence type="ECO:0000313" key="2">
    <source>
        <dbReference type="EMBL" id="VEJ35824.1"/>
    </source>
</evidence>
<keyword evidence="1" id="KW-1133">Transmembrane helix</keyword>
<dbReference type="AlphaFoldDB" id="A0A3S5F7W6"/>
<accession>A0A3S5F7W6</accession>
<name>A0A3S5F7W6_9FIRM</name>
<dbReference type="KEGG" id="piv:NCTC13079_01007"/>
<keyword evidence="1" id="KW-0472">Membrane</keyword>
<proteinExistence type="predicted"/>
<evidence type="ECO:0008006" key="4">
    <source>
        <dbReference type="Google" id="ProtNLM"/>
    </source>
</evidence>
<gene>
    <name evidence="2" type="ORF">NCTC13079_01007</name>
</gene>
<feature type="transmembrane region" description="Helical" evidence="1">
    <location>
        <begin position="7"/>
        <end position="29"/>
    </location>
</feature>
<dbReference type="EMBL" id="LR134523">
    <property type="protein sequence ID" value="VEJ35824.1"/>
    <property type="molecule type" value="Genomic_DNA"/>
</dbReference>
<keyword evidence="1" id="KW-0812">Transmembrane</keyword>
<protein>
    <recommendedName>
        <fullName evidence="4">Alkaline shock response membrane anchor protein AmaP</fullName>
    </recommendedName>
</protein>
<reference evidence="2 3" key="1">
    <citation type="submission" date="2018-12" db="EMBL/GenBank/DDBJ databases">
        <authorList>
            <consortium name="Pathogen Informatics"/>
        </authorList>
    </citation>
    <scope>NUCLEOTIDE SEQUENCE [LARGE SCALE GENOMIC DNA]</scope>
    <source>
        <strain evidence="2 3">NCTC13079</strain>
    </source>
</reference>
<evidence type="ECO:0000313" key="3">
    <source>
        <dbReference type="Proteomes" id="UP000269544"/>
    </source>
</evidence>
<evidence type="ECO:0000256" key="1">
    <source>
        <dbReference type="SAM" id="Phobius"/>
    </source>
</evidence>
<keyword evidence="3" id="KW-1185">Reference proteome</keyword>
<organism evidence="2 3">
    <name type="scientific">Aedoeadaptatus ivorii</name>
    <dbReference type="NCBI Taxonomy" id="54006"/>
    <lineage>
        <taxon>Bacteria</taxon>
        <taxon>Bacillati</taxon>
        <taxon>Bacillota</taxon>
        <taxon>Tissierellia</taxon>
        <taxon>Tissierellales</taxon>
        <taxon>Peptoniphilaceae</taxon>
        <taxon>Aedoeadaptatus</taxon>
    </lineage>
</organism>
<sequence>MRKGKKALDIVIALILLVFAYVCFFSIYGNLIGADAVQQNLLSYLGRDWGFYVLAILAAITGAYALFLLLRALFTATREHSVRIRQKDGEVYLTESSVESVVEASVRRFHQVSVPRVAVNIRGGSNPTVRSKIACKVKGQHDLKLLARQIQEQVREDLEQYVGFSVGDVEVTFADPDAPSTETVAG</sequence>
<dbReference type="NCBIfam" id="NF033218">
    <property type="entry name" value="anchor_AmaP"/>
    <property type="match status" value="1"/>
</dbReference>
<dbReference type="OrthoDB" id="1696065at2"/>
<dbReference type="Proteomes" id="UP000269544">
    <property type="component" value="Chromosome"/>
</dbReference>